<evidence type="ECO:0000256" key="7">
    <source>
        <dbReference type="ARBA" id="ARBA00022723"/>
    </source>
</evidence>
<evidence type="ECO:0000259" key="14">
    <source>
        <dbReference type="Pfam" id="PF07727"/>
    </source>
</evidence>
<evidence type="ECO:0000256" key="8">
    <source>
        <dbReference type="ARBA" id="ARBA00022833"/>
    </source>
</evidence>
<comment type="catalytic activity">
    <reaction evidence="12">
        <text>a primary alcohol + NAD(+) = an aldehyde + NADH + H(+)</text>
        <dbReference type="Rhea" id="RHEA:10736"/>
        <dbReference type="ChEBI" id="CHEBI:15378"/>
        <dbReference type="ChEBI" id="CHEBI:15734"/>
        <dbReference type="ChEBI" id="CHEBI:17478"/>
        <dbReference type="ChEBI" id="CHEBI:57540"/>
        <dbReference type="ChEBI" id="CHEBI:57945"/>
        <dbReference type="EC" id="1.1.1.1"/>
    </reaction>
</comment>
<dbReference type="GO" id="GO:0051903">
    <property type="term" value="F:S-(hydroxymethyl)glutathione dehydrogenase [NAD(P)+] activity"/>
    <property type="evidence" value="ECO:0007669"/>
    <property type="project" value="TreeGrafter"/>
</dbReference>
<evidence type="ECO:0000256" key="9">
    <source>
        <dbReference type="ARBA" id="ARBA00023002"/>
    </source>
</evidence>
<keyword evidence="8" id="KW-0862">Zinc</keyword>
<dbReference type="OrthoDB" id="411615at2759"/>
<dbReference type="Pfam" id="PF07727">
    <property type="entry name" value="RVT_2"/>
    <property type="match status" value="1"/>
</dbReference>
<comment type="caution">
    <text evidence="15">The sequence shown here is derived from an EMBL/GenBank/DDBJ whole genome shotgun (WGS) entry which is preliminary data.</text>
</comment>
<keyword evidence="9" id="KW-0560">Oxidoreductase</keyword>
<dbReference type="PANTHER" id="PTHR43880:SF9">
    <property type="entry name" value="ALCOHOL DEHYDROGENASE 1"/>
    <property type="match status" value="1"/>
</dbReference>
<evidence type="ECO:0000256" key="6">
    <source>
        <dbReference type="ARBA" id="ARBA00022490"/>
    </source>
</evidence>
<dbReference type="InterPro" id="IPR036291">
    <property type="entry name" value="NAD(P)-bd_dom_sf"/>
</dbReference>
<feature type="domain" description="Alcohol dehydrogenase-like C-terminal" evidence="13">
    <location>
        <begin position="487"/>
        <end position="608"/>
    </location>
</feature>
<reference evidence="15 16" key="1">
    <citation type="submission" date="2019-07" db="EMBL/GenBank/DDBJ databases">
        <title>De Novo Assembly of kiwifruit Actinidia rufa.</title>
        <authorList>
            <person name="Sugita-Konishi S."/>
            <person name="Sato K."/>
            <person name="Mori E."/>
            <person name="Abe Y."/>
            <person name="Kisaki G."/>
            <person name="Hamano K."/>
            <person name="Suezawa K."/>
            <person name="Otani M."/>
            <person name="Fukuda T."/>
            <person name="Manabe T."/>
            <person name="Gomi K."/>
            <person name="Tabuchi M."/>
            <person name="Akimitsu K."/>
            <person name="Kataoka I."/>
        </authorList>
    </citation>
    <scope>NUCLEOTIDE SEQUENCE [LARGE SCALE GENOMIC DNA]</scope>
    <source>
        <strain evidence="16">cv. Fuchu</strain>
    </source>
</reference>
<organism evidence="15 16">
    <name type="scientific">Actinidia rufa</name>
    <dbReference type="NCBI Taxonomy" id="165716"/>
    <lineage>
        <taxon>Eukaryota</taxon>
        <taxon>Viridiplantae</taxon>
        <taxon>Streptophyta</taxon>
        <taxon>Embryophyta</taxon>
        <taxon>Tracheophyta</taxon>
        <taxon>Spermatophyta</taxon>
        <taxon>Magnoliopsida</taxon>
        <taxon>eudicotyledons</taxon>
        <taxon>Gunneridae</taxon>
        <taxon>Pentapetalae</taxon>
        <taxon>asterids</taxon>
        <taxon>Ericales</taxon>
        <taxon>Actinidiaceae</taxon>
        <taxon>Actinidia</taxon>
    </lineage>
</organism>
<dbReference type="PANTHER" id="PTHR43880">
    <property type="entry name" value="ALCOHOL DEHYDROGENASE"/>
    <property type="match status" value="1"/>
</dbReference>
<evidence type="ECO:0000256" key="11">
    <source>
        <dbReference type="ARBA" id="ARBA00049164"/>
    </source>
</evidence>
<dbReference type="Gene3D" id="3.90.180.10">
    <property type="entry name" value="Medium-chain alcohol dehydrogenases, catalytic domain"/>
    <property type="match status" value="1"/>
</dbReference>
<feature type="domain" description="Reverse transcriptase Ty1/copia-type" evidence="14">
    <location>
        <begin position="321"/>
        <end position="419"/>
    </location>
</feature>
<evidence type="ECO:0000256" key="5">
    <source>
        <dbReference type="ARBA" id="ARBA00013190"/>
    </source>
</evidence>
<protein>
    <recommendedName>
        <fullName evidence="5">alcohol dehydrogenase</fullName>
        <ecNumber evidence="5">1.1.1.1</ecNumber>
    </recommendedName>
</protein>
<evidence type="ECO:0000256" key="10">
    <source>
        <dbReference type="ARBA" id="ARBA00023027"/>
    </source>
</evidence>
<comment type="catalytic activity">
    <reaction evidence="11">
        <text>a secondary alcohol + NAD(+) = a ketone + NADH + H(+)</text>
        <dbReference type="Rhea" id="RHEA:10740"/>
        <dbReference type="ChEBI" id="CHEBI:15378"/>
        <dbReference type="ChEBI" id="CHEBI:17087"/>
        <dbReference type="ChEBI" id="CHEBI:35681"/>
        <dbReference type="ChEBI" id="CHEBI:57540"/>
        <dbReference type="ChEBI" id="CHEBI:57945"/>
        <dbReference type="EC" id="1.1.1.1"/>
    </reaction>
</comment>
<dbReference type="InterPro" id="IPR013149">
    <property type="entry name" value="ADH-like_C"/>
</dbReference>
<evidence type="ECO:0000256" key="4">
    <source>
        <dbReference type="ARBA" id="ARBA00011738"/>
    </source>
</evidence>
<comment type="cofactor">
    <cofactor evidence="1">
        <name>Zn(2+)</name>
        <dbReference type="ChEBI" id="CHEBI:29105"/>
    </cofactor>
</comment>
<evidence type="ECO:0000256" key="1">
    <source>
        <dbReference type="ARBA" id="ARBA00001947"/>
    </source>
</evidence>
<dbReference type="Pfam" id="PF14223">
    <property type="entry name" value="Retrotran_gag_2"/>
    <property type="match status" value="1"/>
</dbReference>
<keyword evidence="6" id="KW-0963">Cytoplasm</keyword>
<accession>A0A7J0FCW0</accession>
<dbReference type="InterPro" id="IPR013103">
    <property type="entry name" value="RVT_2"/>
</dbReference>
<evidence type="ECO:0000256" key="3">
    <source>
        <dbReference type="ARBA" id="ARBA00008072"/>
    </source>
</evidence>
<dbReference type="SUPFAM" id="SSF51735">
    <property type="entry name" value="NAD(P)-binding Rossmann-fold domains"/>
    <property type="match status" value="1"/>
</dbReference>
<gene>
    <name evidence="15" type="ORF">Acr_11g0008300</name>
</gene>
<evidence type="ECO:0000256" key="12">
    <source>
        <dbReference type="ARBA" id="ARBA00049243"/>
    </source>
</evidence>
<sequence length="611" mass="67794">MSETSKINTTASRTEEVALHIAAGELQHIQSAYRLNGKNYLKWSQLVRTTLKGKGKASHLLGTGPKKGDPRLDAWDEEDSLVMAWMWNSMIPEISDTCMFLTTAKDIWETVRQTHSKKGDSEQVYEIKELDHYRCFETKCPDDATILKKFIEQDRVYDFLVGLNVEFDQVLVQILGKDEVPSLNENCLKLRFETTRTTFGVLTARSRGILESVVGSFMNDEHTTQGEFNKSEIEKLRALQGTLEKSSGNCSLAHSVVEDKEDLIVLPSSSSSVPSMSVSTNLESTTARDNKRLFGQEYSRQIAPSIPELVQAQESEPNSKIEGGHTLFVKHSSSGGVTVLLVYVDDIVVAGNDEKERQALILWLASEVEIKDLGKLKCFLGIEIAHSKQGIFISQQKYITDLLKETGKLACKPVSTPIEPNHKLGEAEDDIAVNKEMYQRLVGRLIYTGSVIDRRSTLVIIPSLINSDSSEVTMALTRKVPMISNVWAAEGARISGATSIIGVDLNPTKRFGVTEFVNPKDFDKPVQQVLGEMTDGGVDLSIECTGNVDTMIFAFECVHNGWGVAVLGGVPNKDGKFKIHPMNILNERTLKGTFFGNYKPRTDLLSFVEST</sequence>
<comment type="subunit">
    <text evidence="4">Homodimer.</text>
</comment>
<name>A0A7J0FCW0_9ERIC</name>
<keyword evidence="7" id="KW-0479">Metal-binding</keyword>
<dbReference type="GO" id="GO:0005829">
    <property type="term" value="C:cytosol"/>
    <property type="evidence" value="ECO:0007669"/>
    <property type="project" value="TreeGrafter"/>
</dbReference>
<dbReference type="GO" id="GO:0046294">
    <property type="term" value="P:formaldehyde catabolic process"/>
    <property type="evidence" value="ECO:0007669"/>
    <property type="project" value="TreeGrafter"/>
</dbReference>
<comment type="similarity">
    <text evidence="3">Belongs to the zinc-containing alcohol dehydrogenase family.</text>
</comment>
<evidence type="ECO:0000256" key="2">
    <source>
        <dbReference type="ARBA" id="ARBA00004496"/>
    </source>
</evidence>
<dbReference type="EMBL" id="BJWL01000011">
    <property type="protein sequence ID" value="GFY96524.1"/>
    <property type="molecule type" value="Genomic_DNA"/>
</dbReference>
<dbReference type="Proteomes" id="UP000585474">
    <property type="component" value="Unassembled WGS sequence"/>
</dbReference>
<dbReference type="Pfam" id="PF00107">
    <property type="entry name" value="ADH_zinc_N"/>
    <property type="match status" value="1"/>
</dbReference>
<proteinExistence type="inferred from homology"/>
<dbReference type="GO" id="GO:0004022">
    <property type="term" value="F:alcohol dehydrogenase (NAD+) activity"/>
    <property type="evidence" value="ECO:0007669"/>
    <property type="project" value="UniProtKB-EC"/>
</dbReference>
<dbReference type="FunFam" id="3.40.50.720:FF:000003">
    <property type="entry name" value="S-(hydroxymethyl)glutathione dehydrogenase"/>
    <property type="match status" value="1"/>
</dbReference>
<keyword evidence="10" id="KW-0520">NAD</keyword>
<dbReference type="GO" id="GO:0008270">
    <property type="term" value="F:zinc ion binding"/>
    <property type="evidence" value="ECO:0007669"/>
    <property type="project" value="TreeGrafter"/>
</dbReference>
<dbReference type="InterPro" id="IPR043502">
    <property type="entry name" value="DNA/RNA_pol_sf"/>
</dbReference>
<dbReference type="Gene3D" id="3.40.50.720">
    <property type="entry name" value="NAD(P)-binding Rossmann-like Domain"/>
    <property type="match status" value="1"/>
</dbReference>
<dbReference type="SUPFAM" id="SSF56672">
    <property type="entry name" value="DNA/RNA polymerases"/>
    <property type="match status" value="1"/>
</dbReference>
<evidence type="ECO:0000313" key="15">
    <source>
        <dbReference type="EMBL" id="GFY96524.1"/>
    </source>
</evidence>
<evidence type="ECO:0000313" key="16">
    <source>
        <dbReference type="Proteomes" id="UP000585474"/>
    </source>
</evidence>
<comment type="subcellular location">
    <subcellularLocation>
        <location evidence="2">Cytoplasm</location>
    </subcellularLocation>
</comment>
<keyword evidence="16" id="KW-1185">Reference proteome</keyword>
<dbReference type="AlphaFoldDB" id="A0A7J0FCW0"/>
<dbReference type="EC" id="1.1.1.1" evidence="5"/>
<evidence type="ECO:0000259" key="13">
    <source>
        <dbReference type="Pfam" id="PF00107"/>
    </source>
</evidence>